<gene>
    <name evidence="1" type="ORF">MJO28_001326</name>
</gene>
<name>A0ACC0EU06_9BASI</name>
<proteinExistence type="predicted"/>
<protein>
    <submittedName>
        <fullName evidence="1">Uncharacterized protein</fullName>
    </submittedName>
</protein>
<dbReference type="EMBL" id="CM045866">
    <property type="protein sequence ID" value="KAI7960837.1"/>
    <property type="molecule type" value="Genomic_DNA"/>
</dbReference>
<reference evidence="2" key="2">
    <citation type="journal article" date="2018" name="Mol. Plant Microbe Interact.">
        <title>Genome sequence resources for the wheat stripe rust pathogen (Puccinia striiformis f. sp. tritici) and the barley stripe rust pathogen (Puccinia striiformis f. sp. hordei).</title>
        <authorList>
            <person name="Xia C."/>
            <person name="Wang M."/>
            <person name="Yin C."/>
            <person name="Cornejo O.E."/>
            <person name="Hulbert S.H."/>
            <person name="Chen X."/>
        </authorList>
    </citation>
    <scope>NUCLEOTIDE SEQUENCE [LARGE SCALE GENOMIC DNA]</scope>
    <source>
        <strain evidence="2">93-210</strain>
    </source>
</reference>
<organism evidence="1 2">
    <name type="scientific">Puccinia striiformis f. sp. tritici</name>
    <dbReference type="NCBI Taxonomy" id="168172"/>
    <lineage>
        <taxon>Eukaryota</taxon>
        <taxon>Fungi</taxon>
        <taxon>Dikarya</taxon>
        <taxon>Basidiomycota</taxon>
        <taxon>Pucciniomycotina</taxon>
        <taxon>Pucciniomycetes</taxon>
        <taxon>Pucciniales</taxon>
        <taxon>Pucciniaceae</taxon>
        <taxon>Puccinia</taxon>
    </lineage>
</organism>
<reference evidence="2" key="1">
    <citation type="journal article" date="2018" name="BMC Genomics">
        <title>Genomic insights into host adaptation between the wheat stripe rust pathogen (Puccinia striiformis f. sp. tritici) and the barley stripe rust pathogen (Puccinia striiformis f. sp. hordei).</title>
        <authorList>
            <person name="Xia C."/>
            <person name="Wang M."/>
            <person name="Yin C."/>
            <person name="Cornejo O.E."/>
            <person name="Hulbert S.H."/>
            <person name="Chen X."/>
        </authorList>
    </citation>
    <scope>NUCLEOTIDE SEQUENCE [LARGE SCALE GENOMIC DNA]</scope>
    <source>
        <strain evidence="2">93-210</strain>
    </source>
</reference>
<sequence length="109" mass="12772">MHDKHANKVTNLDRIILELHHEVVGLKEQLKRVQDEKMDLRAQLFHKCEELYDMNENHQIQLSQLHQEHLNLWESIDKKANEVALIENRLNSIQGNGSLAPLDCLIPLH</sequence>
<accession>A0ACC0EU06</accession>
<reference evidence="1 2" key="3">
    <citation type="journal article" date="2022" name="Microbiol. Spectr.">
        <title>Folding features and dynamics of 3D genome architecture in plant fungal pathogens.</title>
        <authorList>
            <person name="Xia C."/>
        </authorList>
    </citation>
    <scope>NUCLEOTIDE SEQUENCE [LARGE SCALE GENOMIC DNA]</scope>
    <source>
        <strain evidence="1 2">93-210</strain>
    </source>
</reference>
<comment type="caution">
    <text evidence="1">The sequence shown here is derived from an EMBL/GenBank/DDBJ whole genome shotgun (WGS) entry which is preliminary data.</text>
</comment>
<evidence type="ECO:0000313" key="1">
    <source>
        <dbReference type="EMBL" id="KAI7960837.1"/>
    </source>
</evidence>
<dbReference type="Proteomes" id="UP001060170">
    <property type="component" value="Chromosome 2"/>
</dbReference>
<keyword evidence="2" id="KW-1185">Reference proteome</keyword>
<evidence type="ECO:0000313" key="2">
    <source>
        <dbReference type="Proteomes" id="UP001060170"/>
    </source>
</evidence>